<keyword evidence="2" id="KW-0238">DNA-binding</keyword>
<evidence type="ECO:0000313" key="6">
    <source>
        <dbReference type="Proteomes" id="UP000600247"/>
    </source>
</evidence>
<dbReference type="InterPro" id="IPR020449">
    <property type="entry name" value="Tscrpt_reg_AraC-type_HTH"/>
</dbReference>
<dbReference type="Proteomes" id="UP000600247">
    <property type="component" value="Unassembled WGS sequence"/>
</dbReference>
<reference evidence="5 6" key="1">
    <citation type="journal article" date="2014" name="Int. J. Syst. Evol. Microbiol.">
        <title>Complete genome sequence of Corynebacterium casei LMG S-19264T (=DSM 44701T), isolated from a smear-ripened cheese.</title>
        <authorList>
            <consortium name="US DOE Joint Genome Institute (JGI-PGF)"/>
            <person name="Walter F."/>
            <person name="Albersmeier A."/>
            <person name="Kalinowski J."/>
            <person name="Ruckert C."/>
        </authorList>
    </citation>
    <scope>NUCLEOTIDE SEQUENCE [LARGE SCALE GENOMIC DNA]</scope>
    <source>
        <strain evidence="5 6">CGMCC 1.15286</strain>
    </source>
</reference>
<dbReference type="RefSeq" id="WP_188887335.1">
    <property type="nucleotide sequence ID" value="NZ_BMHY01000001.1"/>
</dbReference>
<dbReference type="PANTHER" id="PTHR43280">
    <property type="entry name" value="ARAC-FAMILY TRANSCRIPTIONAL REGULATOR"/>
    <property type="match status" value="1"/>
</dbReference>
<dbReference type="InterPro" id="IPR018060">
    <property type="entry name" value="HTH_AraC"/>
</dbReference>
<organism evidence="5 6">
    <name type="scientific">Paenibacillus radicis</name>
    <name type="common">ex Gao et al. 2016</name>
    <dbReference type="NCBI Taxonomy" id="1737354"/>
    <lineage>
        <taxon>Bacteria</taxon>
        <taxon>Bacillati</taxon>
        <taxon>Bacillota</taxon>
        <taxon>Bacilli</taxon>
        <taxon>Bacillales</taxon>
        <taxon>Paenibacillaceae</taxon>
        <taxon>Paenibacillus</taxon>
    </lineage>
</organism>
<dbReference type="SUPFAM" id="SSF51215">
    <property type="entry name" value="Regulatory protein AraC"/>
    <property type="match status" value="1"/>
</dbReference>
<dbReference type="PRINTS" id="PR00032">
    <property type="entry name" value="HTHARAC"/>
</dbReference>
<name>A0A917GRU2_9BACL</name>
<comment type="caution">
    <text evidence="5">The sequence shown here is derived from an EMBL/GenBank/DDBJ whole genome shotgun (WGS) entry which is preliminary data.</text>
</comment>
<evidence type="ECO:0000259" key="4">
    <source>
        <dbReference type="PROSITE" id="PS01124"/>
    </source>
</evidence>
<proteinExistence type="predicted"/>
<evidence type="ECO:0000313" key="5">
    <source>
        <dbReference type="EMBL" id="GGG55052.1"/>
    </source>
</evidence>
<dbReference type="EMBL" id="BMHY01000001">
    <property type="protein sequence ID" value="GGG55052.1"/>
    <property type="molecule type" value="Genomic_DNA"/>
</dbReference>
<keyword evidence="3" id="KW-0804">Transcription</keyword>
<dbReference type="Gene3D" id="1.10.10.60">
    <property type="entry name" value="Homeodomain-like"/>
    <property type="match status" value="2"/>
</dbReference>
<dbReference type="InterPro" id="IPR014710">
    <property type="entry name" value="RmlC-like_jellyroll"/>
</dbReference>
<dbReference type="Pfam" id="PF02311">
    <property type="entry name" value="AraC_binding"/>
    <property type="match status" value="1"/>
</dbReference>
<evidence type="ECO:0000256" key="1">
    <source>
        <dbReference type="ARBA" id="ARBA00023015"/>
    </source>
</evidence>
<dbReference type="AlphaFoldDB" id="A0A917GRU2"/>
<dbReference type="SMART" id="SM00342">
    <property type="entry name" value="HTH_ARAC"/>
    <property type="match status" value="1"/>
</dbReference>
<dbReference type="SUPFAM" id="SSF46689">
    <property type="entry name" value="Homeodomain-like"/>
    <property type="match status" value="2"/>
</dbReference>
<feature type="domain" description="HTH araC/xylS-type" evidence="4">
    <location>
        <begin position="197"/>
        <end position="295"/>
    </location>
</feature>
<dbReference type="PANTHER" id="PTHR43280:SF28">
    <property type="entry name" value="HTH-TYPE TRANSCRIPTIONAL ACTIVATOR RHAS"/>
    <property type="match status" value="1"/>
</dbReference>
<dbReference type="Pfam" id="PF12833">
    <property type="entry name" value="HTH_18"/>
    <property type="match status" value="1"/>
</dbReference>
<gene>
    <name evidence="5" type="ORF">GCM10010918_04870</name>
</gene>
<evidence type="ECO:0000256" key="3">
    <source>
        <dbReference type="ARBA" id="ARBA00023163"/>
    </source>
</evidence>
<dbReference type="Gene3D" id="2.60.120.10">
    <property type="entry name" value="Jelly Rolls"/>
    <property type="match status" value="1"/>
</dbReference>
<accession>A0A917GRU2</accession>
<dbReference type="PROSITE" id="PS01124">
    <property type="entry name" value="HTH_ARAC_FAMILY_2"/>
    <property type="match status" value="1"/>
</dbReference>
<dbReference type="InterPro" id="IPR009057">
    <property type="entry name" value="Homeodomain-like_sf"/>
</dbReference>
<dbReference type="InterPro" id="IPR003313">
    <property type="entry name" value="AraC-bd"/>
</dbReference>
<dbReference type="GO" id="GO:0003700">
    <property type="term" value="F:DNA-binding transcription factor activity"/>
    <property type="evidence" value="ECO:0007669"/>
    <property type="project" value="InterPro"/>
</dbReference>
<keyword evidence="6" id="KW-1185">Reference proteome</keyword>
<sequence>MSYPKELHEITRLEEKNLPFQLFLNGSEQAVPGQNILYLHWHEHFEIIVMQRGEAIFHIDSVPYEVSAGDVLLVPAGGLHVGYCSSGGEIKYAAIVFNALLFKDWAQDPVHMKYVAPFLENRFRFPVQLDQHLPAFAGFDALLDQIIAEYSSKEPGYQLIVKTELYLLFAKLSRHYWQQNADNAPVKDHSLNRERFKPLLAHIEEHFAESMSIEQAAQRVSLNPYHFCKTFKKLTGRTFVEYVNDCRVSEAARLLQKADLSVTEIAGLVGCDNPNYFTKLFKQYKGLTPSQYRKQS</sequence>
<dbReference type="GO" id="GO:0043565">
    <property type="term" value="F:sequence-specific DNA binding"/>
    <property type="evidence" value="ECO:0007669"/>
    <property type="project" value="InterPro"/>
</dbReference>
<dbReference type="InterPro" id="IPR037923">
    <property type="entry name" value="HTH-like"/>
</dbReference>
<protein>
    <submittedName>
        <fullName evidence="5">AraC family transcriptional regulator</fullName>
    </submittedName>
</protein>
<keyword evidence="1" id="KW-0805">Transcription regulation</keyword>
<evidence type="ECO:0000256" key="2">
    <source>
        <dbReference type="ARBA" id="ARBA00023125"/>
    </source>
</evidence>